<dbReference type="PANTHER" id="PTHR24095:SF14">
    <property type="entry name" value="ACETYL-COENZYME A SYNTHETASE 1"/>
    <property type="match status" value="1"/>
</dbReference>
<organism evidence="10 11">
    <name type="scientific">Baia soyae</name>
    <dbReference type="NCBI Taxonomy" id="1544746"/>
    <lineage>
        <taxon>Bacteria</taxon>
        <taxon>Bacillati</taxon>
        <taxon>Bacillota</taxon>
        <taxon>Bacilli</taxon>
        <taxon>Bacillales</taxon>
        <taxon>Thermoactinomycetaceae</taxon>
        <taxon>Baia</taxon>
    </lineage>
</organism>
<dbReference type="EMBL" id="SLXV01000055">
    <property type="protein sequence ID" value="TCP62483.1"/>
    <property type="molecule type" value="Genomic_DNA"/>
</dbReference>
<feature type="domain" description="AMP-binding enzyme C-terminal" evidence="8">
    <location>
        <begin position="532"/>
        <end position="611"/>
    </location>
</feature>
<evidence type="ECO:0000313" key="11">
    <source>
        <dbReference type="Proteomes" id="UP000294746"/>
    </source>
</evidence>
<evidence type="ECO:0000313" key="10">
    <source>
        <dbReference type="EMBL" id="TCP62483.1"/>
    </source>
</evidence>
<dbReference type="InterPro" id="IPR042099">
    <property type="entry name" value="ANL_N_sf"/>
</dbReference>
<dbReference type="RefSeq" id="WP_131849887.1">
    <property type="nucleotide sequence ID" value="NZ_SLXV01000055.1"/>
</dbReference>
<dbReference type="Proteomes" id="UP000294746">
    <property type="component" value="Unassembled WGS sequence"/>
</dbReference>
<dbReference type="OrthoDB" id="9778383at2"/>
<evidence type="ECO:0000256" key="5">
    <source>
        <dbReference type="ARBA" id="ARBA00022840"/>
    </source>
</evidence>
<dbReference type="InterPro" id="IPR025110">
    <property type="entry name" value="AMP-bd_C"/>
</dbReference>
<evidence type="ECO:0000259" key="9">
    <source>
        <dbReference type="Pfam" id="PF16177"/>
    </source>
</evidence>
<dbReference type="InterPro" id="IPR000873">
    <property type="entry name" value="AMP-dep_synth/lig_dom"/>
</dbReference>
<accession>A0A4R2RHL5</accession>
<evidence type="ECO:0000256" key="1">
    <source>
        <dbReference type="ARBA" id="ARBA00006432"/>
    </source>
</evidence>
<name>A0A4R2RHL5_9BACL</name>
<gene>
    <name evidence="10" type="ORF">EDD57_15513</name>
</gene>
<sequence length="649" mass="72550">MTQPAWTPSQQTIEQSRMVQFMKKLGFSDVEEFRKQSIQDVAWFWEKVVQDLGIHWTAPYRQVLEKADGIEHAKWFVDGKMNLAYNALDQFLEDPISRDRVAIIYENESGKHDEWTYQQLWGEVNKCANGLQKLGLQAGDRVAIYLPMIVENVVAMLAIAKIGAIFTPCFSGFGADALSTRINDCRARFLITADGSTRRGKVVAMKEEADRAVEQSPSIEKVIVVSNIGKDVSMMDGRDLLWSSVMTDMKPLPCHPTDANDPFMIIYTSGTTGRPKGTVHVHAGFPIKAAFDEGYCMDVRTDDVICWVTDMGWMMGPWKVFGTLLNGATIVLFDGTPDYPNPGRLWELVGKYQITHLGISPTLIRVLMKQGESWIEAHDISSLRVFGSTGEPWNPDPWHWLFEKVGKKQVPIFNYSGGTEISGGILGNVIVKPQVPCGFNMAIPGMDVEIYDEEGQPVRGEVGELVIKQPWVGMTQGFWQDDLRYLEAYWSRWPKTWVHGDWVQMDESGMYYITGRSDDTIKIAGKRLGPAEMESVLVAYPGVVEAVTIGVPDADKGEVAVCFVVVKAAPDHSSTEFSLEIGNFVGERMGKALRPKVVHLIQELPKTRNGKILRRVVKAAYTGKALGDISSLENPQSVDEIHKLSMVFD</sequence>
<dbReference type="GO" id="GO:0005524">
    <property type="term" value="F:ATP binding"/>
    <property type="evidence" value="ECO:0007669"/>
    <property type="project" value="UniProtKB-KW"/>
</dbReference>
<keyword evidence="3" id="KW-0436">Ligase</keyword>
<evidence type="ECO:0000259" key="8">
    <source>
        <dbReference type="Pfam" id="PF13193"/>
    </source>
</evidence>
<dbReference type="GO" id="GO:0006085">
    <property type="term" value="P:acetyl-CoA biosynthetic process"/>
    <property type="evidence" value="ECO:0007669"/>
    <property type="project" value="TreeGrafter"/>
</dbReference>
<dbReference type="Pfam" id="PF13193">
    <property type="entry name" value="AMP-binding_C"/>
    <property type="match status" value="1"/>
</dbReference>
<reference evidence="10 11" key="1">
    <citation type="submission" date="2019-03" db="EMBL/GenBank/DDBJ databases">
        <title>Genomic Encyclopedia of Type Strains, Phase IV (KMG-IV): sequencing the most valuable type-strain genomes for metagenomic binning, comparative biology and taxonomic classification.</title>
        <authorList>
            <person name="Goeker M."/>
        </authorList>
    </citation>
    <scope>NUCLEOTIDE SEQUENCE [LARGE SCALE GENOMIC DNA]</scope>
    <source>
        <strain evidence="10 11">DSM 46831</strain>
    </source>
</reference>
<dbReference type="Gene3D" id="3.40.50.12780">
    <property type="entry name" value="N-terminal domain of ligase-like"/>
    <property type="match status" value="1"/>
</dbReference>
<evidence type="ECO:0000256" key="6">
    <source>
        <dbReference type="ARBA" id="ARBA00022990"/>
    </source>
</evidence>
<evidence type="ECO:0000256" key="2">
    <source>
        <dbReference type="ARBA" id="ARBA00013275"/>
    </source>
</evidence>
<evidence type="ECO:0000256" key="4">
    <source>
        <dbReference type="ARBA" id="ARBA00022741"/>
    </source>
</evidence>
<feature type="domain" description="AMP-dependent synthetase/ligase" evidence="7">
    <location>
        <begin position="98"/>
        <end position="479"/>
    </location>
</feature>
<dbReference type="Pfam" id="PF00501">
    <property type="entry name" value="AMP-binding"/>
    <property type="match status" value="1"/>
</dbReference>
<dbReference type="PROSITE" id="PS00455">
    <property type="entry name" value="AMP_BINDING"/>
    <property type="match status" value="1"/>
</dbReference>
<feature type="domain" description="Acetyl-coenzyme A synthetase N-terminal" evidence="9">
    <location>
        <begin position="31"/>
        <end position="87"/>
    </location>
</feature>
<keyword evidence="4" id="KW-0547">Nucleotide-binding</keyword>
<comment type="caution">
    <text evidence="10">The sequence shown here is derived from an EMBL/GenBank/DDBJ whole genome shotgun (WGS) entry which is preliminary data.</text>
</comment>
<evidence type="ECO:0000259" key="7">
    <source>
        <dbReference type="Pfam" id="PF00501"/>
    </source>
</evidence>
<dbReference type="AlphaFoldDB" id="A0A4R2RHL5"/>
<dbReference type="Gene3D" id="3.30.300.30">
    <property type="match status" value="1"/>
</dbReference>
<dbReference type="SUPFAM" id="SSF56801">
    <property type="entry name" value="Acetyl-CoA synthetase-like"/>
    <property type="match status" value="1"/>
</dbReference>
<dbReference type="InterPro" id="IPR032387">
    <property type="entry name" value="ACAS_N"/>
</dbReference>
<proteinExistence type="inferred from homology"/>
<evidence type="ECO:0000256" key="3">
    <source>
        <dbReference type="ARBA" id="ARBA00022598"/>
    </source>
</evidence>
<protein>
    <recommendedName>
        <fullName evidence="2">acetate--CoA ligase</fullName>
        <ecNumber evidence="2">6.2.1.1</ecNumber>
    </recommendedName>
</protein>
<comment type="similarity">
    <text evidence="1">Belongs to the ATP-dependent AMP-binding enzyme family.</text>
</comment>
<dbReference type="Pfam" id="PF16177">
    <property type="entry name" value="ACAS_N"/>
    <property type="match status" value="1"/>
</dbReference>
<keyword evidence="5" id="KW-0067">ATP-binding</keyword>
<dbReference type="InterPro" id="IPR045851">
    <property type="entry name" value="AMP-bd_C_sf"/>
</dbReference>
<dbReference type="EC" id="6.2.1.1" evidence="2"/>
<keyword evidence="11" id="KW-1185">Reference proteome</keyword>
<dbReference type="InterPro" id="IPR020845">
    <property type="entry name" value="AMP-binding_CS"/>
</dbReference>
<keyword evidence="6" id="KW-0007">Acetylation</keyword>
<dbReference type="GO" id="GO:0003987">
    <property type="term" value="F:acetate-CoA ligase activity"/>
    <property type="evidence" value="ECO:0007669"/>
    <property type="project" value="UniProtKB-EC"/>
</dbReference>
<dbReference type="PANTHER" id="PTHR24095">
    <property type="entry name" value="ACETYL-COENZYME A SYNTHETASE"/>
    <property type="match status" value="1"/>
</dbReference>